<dbReference type="CDD" id="cd03593">
    <property type="entry name" value="CLECT_NK_receptors_like"/>
    <property type="match status" value="1"/>
</dbReference>
<gene>
    <name evidence="6" type="primary">CLEC7A</name>
</gene>
<accession>A0ABM4PD81</accession>
<dbReference type="InterPro" id="IPR016186">
    <property type="entry name" value="C-type_lectin-like/link_sf"/>
</dbReference>
<reference evidence="6" key="1">
    <citation type="submission" date="2025-08" db="UniProtKB">
        <authorList>
            <consortium name="RefSeq"/>
        </authorList>
    </citation>
    <scope>IDENTIFICATION</scope>
    <source>
        <tissue evidence="6">Blood</tissue>
    </source>
</reference>
<keyword evidence="3" id="KW-1133">Transmembrane helix</keyword>
<dbReference type="SUPFAM" id="SSF56436">
    <property type="entry name" value="C-type lectin-like"/>
    <property type="match status" value="1"/>
</dbReference>
<dbReference type="InterPro" id="IPR042808">
    <property type="entry name" value="CLEC7A"/>
</dbReference>
<keyword evidence="2" id="KW-0430">Lectin</keyword>
<evidence type="ECO:0000313" key="5">
    <source>
        <dbReference type="Proteomes" id="UP001652662"/>
    </source>
</evidence>
<dbReference type="PROSITE" id="PS50041">
    <property type="entry name" value="C_TYPE_LECTIN_2"/>
    <property type="match status" value="1"/>
</dbReference>
<keyword evidence="3" id="KW-0472">Membrane</keyword>
<feature type="domain" description="C-type lectin" evidence="4">
    <location>
        <begin position="81"/>
        <end position="196"/>
    </location>
</feature>
<keyword evidence="3" id="KW-0812">Transmembrane</keyword>
<organism evidence="5 6">
    <name type="scientific">Equus przewalskii</name>
    <name type="common">Przewalski's horse</name>
    <name type="synonym">Equus caballus przewalskii</name>
    <dbReference type="NCBI Taxonomy" id="9798"/>
    <lineage>
        <taxon>Eukaryota</taxon>
        <taxon>Metazoa</taxon>
        <taxon>Chordata</taxon>
        <taxon>Craniata</taxon>
        <taxon>Vertebrata</taxon>
        <taxon>Euteleostomi</taxon>
        <taxon>Mammalia</taxon>
        <taxon>Eutheria</taxon>
        <taxon>Laurasiatheria</taxon>
        <taxon>Perissodactyla</taxon>
        <taxon>Equidae</taxon>
        <taxon>Equus</taxon>
    </lineage>
</organism>
<dbReference type="PANTHER" id="PTHR47218:SF1">
    <property type="entry name" value="C-TYPE LECTIN DOMAIN FAMILY 7 MEMBER A"/>
    <property type="match status" value="1"/>
</dbReference>
<evidence type="ECO:0000256" key="1">
    <source>
        <dbReference type="ARBA" id="ARBA00004167"/>
    </source>
</evidence>
<sequence>MEYHSGLENLDEDGYTQLDFSSRDITRRPVVSEKGTCAASPRWCPIAVTLGILCLVILVIAVVLGTMGVLVSSCPPNWIMHENSCYLFSTSLDSWDRSKRQCSQLGSTLLKIDSSEELEFIARQVSSQPDNSFWIGLSRHQKEGPWLWEDGSIFSSNLFQIRSTVMEENSSHNCVWIHVSIIYDQLCSVLSYSICEKKL</sequence>
<evidence type="ECO:0000259" key="4">
    <source>
        <dbReference type="PROSITE" id="PS50041"/>
    </source>
</evidence>
<name>A0ABM4PD81_EQUPR</name>
<evidence type="ECO:0000313" key="6">
    <source>
        <dbReference type="RefSeq" id="XP_070475154.1"/>
    </source>
</evidence>
<feature type="transmembrane region" description="Helical" evidence="3">
    <location>
        <begin position="46"/>
        <end position="71"/>
    </location>
</feature>
<keyword evidence="5" id="KW-1185">Reference proteome</keyword>
<dbReference type="PANTHER" id="PTHR47218">
    <property type="entry name" value="C-TYPE LECTIN DOMAIN FAMILY 7 MEMBER A"/>
    <property type="match status" value="1"/>
</dbReference>
<dbReference type="InterPro" id="IPR033992">
    <property type="entry name" value="NKR-like_CTLD"/>
</dbReference>
<dbReference type="InterPro" id="IPR016187">
    <property type="entry name" value="CTDL_fold"/>
</dbReference>
<dbReference type="GeneID" id="103560605"/>
<evidence type="ECO:0000256" key="2">
    <source>
        <dbReference type="ARBA" id="ARBA00022734"/>
    </source>
</evidence>
<comment type="subcellular location">
    <subcellularLocation>
        <location evidence="1">Membrane</location>
        <topology evidence="1">Single-pass membrane protein</topology>
    </subcellularLocation>
</comment>
<evidence type="ECO:0000256" key="3">
    <source>
        <dbReference type="SAM" id="Phobius"/>
    </source>
</evidence>
<protein>
    <submittedName>
        <fullName evidence="6">C-type lectin domain family 7 member A isoform X4</fullName>
    </submittedName>
</protein>
<dbReference type="InterPro" id="IPR001304">
    <property type="entry name" value="C-type_lectin-like"/>
</dbReference>
<dbReference type="SMART" id="SM00034">
    <property type="entry name" value="CLECT"/>
    <property type="match status" value="1"/>
</dbReference>
<dbReference type="Gene3D" id="3.10.100.10">
    <property type="entry name" value="Mannose-Binding Protein A, subunit A"/>
    <property type="match status" value="1"/>
</dbReference>
<proteinExistence type="predicted"/>
<dbReference type="Proteomes" id="UP001652662">
    <property type="component" value="Chromosome 5"/>
</dbReference>
<dbReference type="RefSeq" id="XP_070475154.1">
    <property type="nucleotide sequence ID" value="XM_070619053.1"/>
</dbReference>
<dbReference type="Pfam" id="PF00059">
    <property type="entry name" value="Lectin_C"/>
    <property type="match status" value="1"/>
</dbReference>